<protein>
    <submittedName>
        <fullName evidence="2">Choice-of-anchor J domain-containing protein</fullName>
    </submittedName>
</protein>
<reference evidence="2" key="1">
    <citation type="submission" date="2021-01" db="EMBL/GenBank/DDBJ databases">
        <title>Marivirga aurantiaca sp. nov., isolated from intertidal surface sediments.</title>
        <authorList>
            <person name="Zhang M."/>
        </authorList>
    </citation>
    <scope>NUCLEOTIDE SEQUENCE</scope>
    <source>
        <strain evidence="2">S37H4</strain>
    </source>
</reference>
<organism evidence="2 3">
    <name type="scientific">Marivirga aurantiaca</name>
    <dbReference type="NCBI Taxonomy" id="2802615"/>
    <lineage>
        <taxon>Bacteria</taxon>
        <taxon>Pseudomonadati</taxon>
        <taxon>Bacteroidota</taxon>
        <taxon>Cytophagia</taxon>
        <taxon>Cytophagales</taxon>
        <taxon>Marivirgaceae</taxon>
        <taxon>Marivirga</taxon>
    </lineage>
</organism>
<feature type="signal peptide" evidence="1">
    <location>
        <begin position="1"/>
        <end position="21"/>
    </location>
</feature>
<sequence>MKLKNISFLLLSFLLLFTACKEDETKVDNTLRVAFKEFNGSITDLSEVQQVNIVASKAAESEIVIQIDVLQDCGGDVSDYIFKAKDGSEITPSAEGKLTLSIPSGEKSTYFTVQSEKDEIPAGAEGMIFNLAEVENAALNDTHLNFELRIGTEAGFIGADYVQDFENCANSSTSADFYTYHAEGSKTDRSWGCRAVGNASTTAMVANAFGGDAGTVDAWLISTKKFDFTTATEKAITMEIQSSFSGNGELEVLWSEDFCGAGNPSVANWVNLSALESQFPAKGSKEYTTISTNLSQLLGKTFYLAFRFTGASADNSVSYEIDNLKLGKAEDGGDNGDGDGTSFSTKFEECTEDFSIPSGFIEEFLTAKTDRGWGCRSFGIDDSRAVQASAFGGDAGEDNAWLIIDQSFDFSELTSVNFLFSIYSNFSGPGEVIVQYSENYSGSGSPESVTWTAIDQINSKMPAAGSKEWVEINENVDELGGKTVYIAFQFVGANNEASSSWAIDDLAINDPDFSGGGDDNDGGSTDGITEFDTDFEGCTADFATPAGFIEVFETAKTDRGWGCRSFGLEDSRAVQASAFGGEEGEDNTWLIIEDKFDFTGLSNVNFLFSAYSNFDGPGEVIVQYSTNYSGSGSPSAASWTAISQINSKMPAPGSKEWVAINEDVAELGGKSVYIAFQFVGANNGASSSWAIDNLAINNPSAF</sequence>
<dbReference type="EMBL" id="JAEQBW010000001">
    <property type="protein sequence ID" value="MBK6264116.1"/>
    <property type="molecule type" value="Genomic_DNA"/>
</dbReference>
<dbReference type="AlphaFoldDB" id="A0A935C5X1"/>
<dbReference type="Proteomes" id="UP000611723">
    <property type="component" value="Unassembled WGS sequence"/>
</dbReference>
<dbReference type="RefSeq" id="WP_201429791.1">
    <property type="nucleotide sequence ID" value="NZ_JAEQBW010000001.1"/>
</dbReference>
<evidence type="ECO:0000256" key="1">
    <source>
        <dbReference type="SAM" id="SignalP"/>
    </source>
</evidence>
<comment type="caution">
    <text evidence="2">The sequence shown here is derived from an EMBL/GenBank/DDBJ whole genome shotgun (WGS) entry which is preliminary data.</text>
</comment>
<accession>A0A935C5X1</accession>
<keyword evidence="1" id="KW-0732">Signal</keyword>
<gene>
    <name evidence="2" type="ORF">JKA74_03625</name>
</gene>
<proteinExistence type="predicted"/>
<dbReference type="NCBIfam" id="NF038128">
    <property type="entry name" value="choice_anch_J"/>
    <property type="match status" value="3"/>
</dbReference>
<keyword evidence="3" id="KW-1185">Reference proteome</keyword>
<evidence type="ECO:0000313" key="2">
    <source>
        <dbReference type="EMBL" id="MBK6264116.1"/>
    </source>
</evidence>
<feature type="chain" id="PRO_5037510082" evidence="1">
    <location>
        <begin position="22"/>
        <end position="702"/>
    </location>
</feature>
<name>A0A935C5X1_9BACT</name>
<dbReference type="PROSITE" id="PS51257">
    <property type="entry name" value="PROKAR_LIPOPROTEIN"/>
    <property type="match status" value="1"/>
</dbReference>
<evidence type="ECO:0000313" key="3">
    <source>
        <dbReference type="Proteomes" id="UP000611723"/>
    </source>
</evidence>